<dbReference type="NCBIfam" id="TIGR00345">
    <property type="entry name" value="GET3_arsA_TRC40"/>
    <property type="match status" value="1"/>
</dbReference>
<accession>A0A0F9MI63</accession>
<dbReference type="InterPro" id="IPR027417">
    <property type="entry name" value="P-loop_NTPase"/>
</dbReference>
<dbReference type="Gene3D" id="3.40.50.300">
    <property type="entry name" value="P-loop containing nucleotide triphosphate hydrolases"/>
    <property type="match status" value="1"/>
</dbReference>
<feature type="domain" description="ArsA/GET3 Anion-transporting ATPase-like" evidence="2">
    <location>
        <begin position="3"/>
        <end position="327"/>
    </location>
</feature>
<gene>
    <name evidence="3" type="ORF">LCGC14_1086150</name>
</gene>
<name>A0A0F9MI63_9ZZZZ</name>
<evidence type="ECO:0000259" key="2">
    <source>
        <dbReference type="Pfam" id="PF02374"/>
    </source>
</evidence>
<dbReference type="GO" id="GO:0016887">
    <property type="term" value="F:ATP hydrolysis activity"/>
    <property type="evidence" value="ECO:0007669"/>
    <property type="project" value="InterPro"/>
</dbReference>
<evidence type="ECO:0000313" key="3">
    <source>
        <dbReference type="EMBL" id="KKN05554.1"/>
    </source>
</evidence>
<dbReference type="GO" id="GO:0005524">
    <property type="term" value="F:ATP binding"/>
    <property type="evidence" value="ECO:0007669"/>
    <property type="project" value="InterPro"/>
</dbReference>
<comment type="caution">
    <text evidence="3">The sequence shown here is derived from an EMBL/GenBank/DDBJ whole genome shotgun (WGS) entry which is preliminary data.</text>
</comment>
<protein>
    <recommendedName>
        <fullName evidence="2">ArsA/GET3 Anion-transporting ATPase-like domain-containing protein</fullName>
    </recommendedName>
</protein>
<dbReference type="AlphaFoldDB" id="A0A0F9MI63"/>
<comment type="similarity">
    <text evidence="1">Belongs to the arsA ATPase family.</text>
</comment>
<dbReference type="Pfam" id="PF02374">
    <property type="entry name" value="ArsA_ATPase"/>
    <property type="match status" value="1"/>
</dbReference>
<dbReference type="SUPFAM" id="SSF52540">
    <property type="entry name" value="P-loop containing nucleoside triphosphate hydrolases"/>
    <property type="match status" value="1"/>
</dbReference>
<sequence length="340" mass="38698">MEKIIVLGGKGGVGKSSISAATAVLLSDSLPNKKFLLISFDMAHNISDLFRMNIGNKLTPLTKNLWGIEPDPNIYAEEYTQDLVEKLKILMKQMPIVGMIPQIKKFIDTTFTADSIPLALKNAMFFQKILDAEDADVGSIQFDIIIADFPPTGNMIILFEIPEDQVKVVLKYSLNFYNSIKGALKKFSKVLRNLIKPFDNYEQRRELGKEIFKMIVELEERGERITELIHQIGSLRLVTIAEKPSFEEIKRARDLTKKYIKLEAVHINLITPESNDCDFCNVVRSSELKYVTEILKEFESLKLWQSNKLMEEPIGLDGLRALAHEIYGNTTTDEILNPRL</sequence>
<dbReference type="InterPro" id="IPR025723">
    <property type="entry name" value="ArsA/GET3_ATPase-like"/>
</dbReference>
<evidence type="ECO:0000256" key="1">
    <source>
        <dbReference type="ARBA" id="ARBA00011040"/>
    </source>
</evidence>
<reference evidence="3" key="1">
    <citation type="journal article" date="2015" name="Nature">
        <title>Complex archaea that bridge the gap between prokaryotes and eukaryotes.</title>
        <authorList>
            <person name="Spang A."/>
            <person name="Saw J.H."/>
            <person name="Jorgensen S.L."/>
            <person name="Zaremba-Niedzwiedzka K."/>
            <person name="Martijn J."/>
            <person name="Lind A.E."/>
            <person name="van Eijk R."/>
            <person name="Schleper C."/>
            <person name="Guy L."/>
            <person name="Ettema T.J."/>
        </authorList>
    </citation>
    <scope>NUCLEOTIDE SEQUENCE</scope>
</reference>
<dbReference type="EMBL" id="LAZR01004789">
    <property type="protein sequence ID" value="KKN05554.1"/>
    <property type="molecule type" value="Genomic_DNA"/>
</dbReference>
<dbReference type="PANTHER" id="PTHR10803:SF3">
    <property type="entry name" value="ATPASE GET3"/>
    <property type="match status" value="1"/>
</dbReference>
<dbReference type="PANTHER" id="PTHR10803">
    <property type="entry name" value="ARSENICAL PUMP-DRIVING ATPASE ARSENITE-TRANSLOCATING ATPASE"/>
    <property type="match status" value="1"/>
</dbReference>
<dbReference type="InterPro" id="IPR016300">
    <property type="entry name" value="ATPase_ArsA/GET3"/>
</dbReference>
<organism evidence="3">
    <name type="scientific">marine sediment metagenome</name>
    <dbReference type="NCBI Taxonomy" id="412755"/>
    <lineage>
        <taxon>unclassified sequences</taxon>
        <taxon>metagenomes</taxon>
        <taxon>ecological metagenomes</taxon>
    </lineage>
</organism>
<proteinExistence type="inferred from homology"/>